<proteinExistence type="predicted"/>
<accession>A0A1J5PDK4</accession>
<sequence length="64" mass="6902">MAGCECCQKSLGLRKHIEHFFTFGAGVHHKARLGRSSGGIDQVGATGVKNVNVGNLLVQCFFLR</sequence>
<evidence type="ECO:0000313" key="1">
    <source>
        <dbReference type="EMBL" id="OIQ68848.1"/>
    </source>
</evidence>
<organism evidence="1">
    <name type="scientific">mine drainage metagenome</name>
    <dbReference type="NCBI Taxonomy" id="410659"/>
    <lineage>
        <taxon>unclassified sequences</taxon>
        <taxon>metagenomes</taxon>
        <taxon>ecological metagenomes</taxon>
    </lineage>
</organism>
<reference evidence="1" key="1">
    <citation type="submission" date="2016-10" db="EMBL/GenBank/DDBJ databases">
        <title>Sequence of Gallionella enrichment culture.</title>
        <authorList>
            <person name="Poehlein A."/>
            <person name="Muehling M."/>
            <person name="Daniel R."/>
        </authorList>
    </citation>
    <scope>NUCLEOTIDE SEQUENCE</scope>
</reference>
<gene>
    <name evidence="1" type="ORF">GALL_495540</name>
</gene>
<protein>
    <submittedName>
        <fullName evidence="1">Uncharacterized protein</fullName>
    </submittedName>
</protein>
<dbReference type="EMBL" id="MLJW01005065">
    <property type="protein sequence ID" value="OIQ68848.1"/>
    <property type="molecule type" value="Genomic_DNA"/>
</dbReference>
<name>A0A1J5PDK4_9ZZZZ</name>
<comment type="caution">
    <text evidence="1">The sequence shown here is derived from an EMBL/GenBank/DDBJ whole genome shotgun (WGS) entry which is preliminary data.</text>
</comment>
<dbReference type="AlphaFoldDB" id="A0A1J5PDK4"/>